<dbReference type="RefSeq" id="WP_147425647.1">
    <property type="nucleotide sequence ID" value="NZ_RBKU01000001.1"/>
</dbReference>
<dbReference type="EMBL" id="RBKU01000001">
    <property type="protein sequence ID" value="RKR82835.1"/>
    <property type="molecule type" value="Genomic_DNA"/>
</dbReference>
<dbReference type="AlphaFoldDB" id="A0A495J1J8"/>
<reference evidence="1 2" key="1">
    <citation type="submission" date="2018-10" db="EMBL/GenBank/DDBJ databases">
        <title>Genomic Encyclopedia of Archaeal and Bacterial Type Strains, Phase II (KMG-II): from individual species to whole genera.</title>
        <authorList>
            <person name="Goeker M."/>
        </authorList>
    </citation>
    <scope>NUCLEOTIDE SEQUENCE [LARGE SCALE GENOMIC DNA]</scope>
    <source>
        <strain evidence="1 2">DSM 18602</strain>
    </source>
</reference>
<gene>
    <name evidence="1" type="ORF">BDD43_3025</name>
</gene>
<name>A0A495J1J8_9SPHI</name>
<organism evidence="1 2">
    <name type="scientific">Mucilaginibacter gracilis</name>
    <dbReference type="NCBI Taxonomy" id="423350"/>
    <lineage>
        <taxon>Bacteria</taxon>
        <taxon>Pseudomonadati</taxon>
        <taxon>Bacteroidota</taxon>
        <taxon>Sphingobacteriia</taxon>
        <taxon>Sphingobacteriales</taxon>
        <taxon>Sphingobacteriaceae</taxon>
        <taxon>Mucilaginibacter</taxon>
    </lineage>
</organism>
<dbReference type="OrthoDB" id="798560at2"/>
<evidence type="ECO:0000313" key="2">
    <source>
        <dbReference type="Proteomes" id="UP000268007"/>
    </source>
</evidence>
<evidence type="ECO:0000313" key="1">
    <source>
        <dbReference type="EMBL" id="RKR82835.1"/>
    </source>
</evidence>
<dbReference type="Proteomes" id="UP000268007">
    <property type="component" value="Unassembled WGS sequence"/>
</dbReference>
<comment type="caution">
    <text evidence="1">The sequence shown here is derived from an EMBL/GenBank/DDBJ whole genome shotgun (WGS) entry which is preliminary data.</text>
</comment>
<sequence length="65" mass="7599">MGQDLIHYQFINSQTGNVIAYLSLPSHMDKKQLAQQLEIKRAELATSNRLNLNLIYWQDKDNPIR</sequence>
<proteinExistence type="predicted"/>
<protein>
    <submittedName>
        <fullName evidence="1">Uncharacterized protein</fullName>
    </submittedName>
</protein>
<accession>A0A495J1J8</accession>
<keyword evidence="2" id="KW-1185">Reference proteome</keyword>